<reference evidence="1" key="1">
    <citation type="submission" date="2020-08" db="EMBL/GenBank/DDBJ databases">
        <title>Novel species isolated from subtropical streams in China.</title>
        <authorList>
            <person name="Lu H."/>
        </authorList>
    </citation>
    <scope>NUCLEOTIDE SEQUENCE</scope>
    <source>
        <strain evidence="1">LX22W</strain>
    </source>
</reference>
<gene>
    <name evidence="1" type="ORF">H8K36_12150</name>
</gene>
<sequence length="122" mass="13894">MSTVVVSGLLLSACTVVTPAPVYHRSNVQYPAPTNYPPTNEVQVQEVVTEVAPPAPMQEVITVAPAPGYIWINGFWYWQGGRHVWRAGYWSAPRIGFTWVPHRWERVGVSWHFRAGHWGRQR</sequence>
<accession>A0A923KTZ3</accession>
<organism evidence="1 2">
    <name type="scientific">Undibacterium nitidum</name>
    <dbReference type="NCBI Taxonomy" id="2762298"/>
    <lineage>
        <taxon>Bacteria</taxon>
        <taxon>Pseudomonadati</taxon>
        <taxon>Pseudomonadota</taxon>
        <taxon>Betaproteobacteria</taxon>
        <taxon>Burkholderiales</taxon>
        <taxon>Oxalobacteraceae</taxon>
        <taxon>Undibacterium</taxon>
    </lineage>
</organism>
<name>A0A923KTZ3_9BURK</name>
<dbReference type="Pfam" id="PF12779">
    <property type="entry name" value="WXXGXW"/>
    <property type="match status" value="2"/>
</dbReference>
<dbReference type="Proteomes" id="UP000627446">
    <property type="component" value="Unassembled WGS sequence"/>
</dbReference>
<evidence type="ECO:0000313" key="1">
    <source>
        <dbReference type="EMBL" id="MBC3882134.1"/>
    </source>
</evidence>
<comment type="caution">
    <text evidence="1">The sequence shown here is derived from an EMBL/GenBank/DDBJ whole genome shotgun (WGS) entry which is preliminary data.</text>
</comment>
<dbReference type="EMBL" id="JACOFZ010000004">
    <property type="protein sequence ID" value="MBC3882134.1"/>
    <property type="molecule type" value="Genomic_DNA"/>
</dbReference>
<dbReference type="AlphaFoldDB" id="A0A923KTZ3"/>
<keyword evidence="2" id="KW-1185">Reference proteome</keyword>
<proteinExistence type="predicted"/>
<dbReference type="InterPro" id="IPR024447">
    <property type="entry name" value="YXWGXW_rpt"/>
</dbReference>
<evidence type="ECO:0000313" key="2">
    <source>
        <dbReference type="Proteomes" id="UP000627446"/>
    </source>
</evidence>
<protein>
    <submittedName>
        <fullName evidence="1">YXWGXW repeat-containing protein</fullName>
    </submittedName>
</protein>